<evidence type="ECO:0000313" key="2">
    <source>
        <dbReference type="Proteomes" id="UP000015106"/>
    </source>
</evidence>
<accession>A0A8R7TPV8</accession>
<keyword evidence="2" id="KW-1185">Reference proteome</keyword>
<organism evidence="1 2">
    <name type="scientific">Triticum urartu</name>
    <name type="common">Red wild einkorn</name>
    <name type="synonym">Crithodium urartu</name>
    <dbReference type="NCBI Taxonomy" id="4572"/>
    <lineage>
        <taxon>Eukaryota</taxon>
        <taxon>Viridiplantae</taxon>
        <taxon>Streptophyta</taxon>
        <taxon>Embryophyta</taxon>
        <taxon>Tracheophyta</taxon>
        <taxon>Spermatophyta</taxon>
        <taxon>Magnoliopsida</taxon>
        <taxon>Liliopsida</taxon>
        <taxon>Poales</taxon>
        <taxon>Poaceae</taxon>
        <taxon>BOP clade</taxon>
        <taxon>Pooideae</taxon>
        <taxon>Triticodae</taxon>
        <taxon>Triticeae</taxon>
        <taxon>Triticinae</taxon>
        <taxon>Triticum</taxon>
    </lineage>
</organism>
<dbReference type="Proteomes" id="UP000015106">
    <property type="component" value="Chromosome 3"/>
</dbReference>
<proteinExistence type="predicted"/>
<reference evidence="1" key="3">
    <citation type="submission" date="2022-06" db="UniProtKB">
        <authorList>
            <consortium name="EnsemblPlants"/>
        </authorList>
    </citation>
    <scope>IDENTIFICATION</scope>
</reference>
<reference evidence="2" key="1">
    <citation type="journal article" date="2013" name="Nature">
        <title>Draft genome of the wheat A-genome progenitor Triticum urartu.</title>
        <authorList>
            <person name="Ling H.Q."/>
            <person name="Zhao S."/>
            <person name="Liu D."/>
            <person name="Wang J."/>
            <person name="Sun H."/>
            <person name="Zhang C."/>
            <person name="Fan H."/>
            <person name="Li D."/>
            <person name="Dong L."/>
            <person name="Tao Y."/>
            <person name="Gao C."/>
            <person name="Wu H."/>
            <person name="Li Y."/>
            <person name="Cui Y."/>
            <person name="Guo X."/>
            <person name="Zheng S."/>
            <person name="Wang B."/>
            <person name="Yu K."/>
            <person name="Liang Q."/>
            <person name="Yang W."/>
            <person name="Lou X."/>
            <person name="Chen J."/>
            <person name="Feng M."/>
            <person name="Jian J."/>
            <person name="Zhang X."/>
            <person name="Luo G."/>
            <person name="Jiang Y."/>
            <person name="Liu J."/>
            <person name="Wang Z."/>
            <person name="Sha Y."/>
            <person name="Zhang B."/>
            <person name="Wu H."/>
            <person name="Tang D."/>
            <person name="Shen Q."/>
            <person name="Xue P."/>
            <person name="Zou S."/>
            <person name="Wang X."/>
            <person name="Liu X."/>
            <person name="Wang F."/>
            <person name="Yang Y."/>
            <person name="An X."/>
            <person name="Dong Z."/>
            <person name="Zhang K."/>
            <person name="Zhang X."/>
            <person name="Luo M.C."/>
            <person name="Dvorak J."/>
            <person name="Tong Y."/>
            <person name="Wang J."/>
            <person name="Yang H."/>
            <person name="Li Z."/>
            <person name="Wang D."/>
            <person name="Zhang A."/>
            <person name="Wang J."/>
        </authorList>
    </citation>
    <scope>NUCLEOTIDE SEQUENCE</scope>
    <source>
        <strain evidence="2">cv. G1812</strain>
    </source>
</reference>
<protein>
    <submittedName>
        <fullName evidence="1">Uncharacterized protein</fullName>
    </submittedName>
</protein>
<dbReference type="AlphaFoldDB" id="A0A8R7TPV8"/>
<dbReference type="Gramene" id="TuG1812G0300000029.01.T01">
    <property type="protein sequence ID" value="TuG1812G0300000029.01.T01"/>
    <property type="gene ID" value="TuG1812G0300000029.01"/>
</dbReference>
<sequence length="93" mass="10656">MCRGSESSARPRGWTRQRCAEDPHTLHRHILRLNFLDGTWPQAPAIADCPQVSMPRYRSSFLLFITLSMLRLMHTSGLIKCPDDLSFVECVLL</sequence>
<reference evidence="1" key="2">
    <citation type="submission" date="2018-03" db="EMBL/GenBank/DDBJ databases">
        <title>The Triticum urartu genome reveals the dynamic nature of wheat genome evolution.</title>
        <authorList>
            <person name="Ling H."/>
            <person name="Ma B."/>
            <person name="Shi X."/>
            <person name="Liu H."/>
            <person name="Dong L."/>
            <person name="Sun H."/>
            <person name="Cao Y."/>
            <person name="Gao Q."/>
            <person name="Zheng S."/>
            <person name="Li Y."/>
            <person name="Yu Y."/>
            <person name="Du H."/>
            <person name="Qi M."/>
            <person name="Li Y."/>
            <person name="Yu H."/>
            <person name="Cui Y."/>
            <person name="Wang N."/>
            <person name="Chen C."/>
            <person name="Wu H."/>
            <person name="Zhao Y."/>
            <person name="Zhang J."/>
            <person name="Li Y."/>
            <person name="Zhou W."/>
            <person name="Zhang B."/>
            <person name="Hu W."/>
            <person name="Eijk M."/>
            <person name="Tang J."/>
            <person name="Witsenboer H."/>
            <person name="Zhao S."/>
            <person name="Li Z."/>
            <person name="Zhang A."/>
            <person name="Wang D."/>
            <person name="Liang C."/>
        </authorList>
    </citation>
    <scope>NUCLEOTIDE SEQUENCE [LARGE SCALE GENOMIC DNA]</scope>
    <source>
        <strain evidence="1">cv. G1812</strain>
    </source>
</reference>
<dbReference type="EnsemblPlants" id="TuG1812G0300000029.01.T01">
    <property type="protein sequence ID" value="TuG1812G0300000029.01.T01"/>
    <property type="gene ID" value="TuG1812G0300000029.01"/>
</dbReference>
<name>A0A8R7TPV8_TRIUA</name>
<evidence type="ECO:0000313" key="1">
    <source>
        <dbReference type="EnsemblPlants" id="TuG1812G0300000029.01.T01"/>
    </source>
</evidence>